<dbReference type="EC" id="2.1.1.297" evidence="1"/>
<dbReference type="InterPro" id="IPR022446">
    <property type="entry name" value="MeTrfrase_put"/>
</dbReference>
<dbReference type="NCBIfam" id="TIGR00536">
    <property type="entry name" value="hemK_fam"/>
    <property type="match status" value="1"/>
</dbReference>
<dbReference type="PANTHER" id="PTHR18895:SF74">
    <property type="entry name" value="MTRF1L RELEASE FACTOR GLUTAMINE METHYLTRANSFERASE"/>
    <property type="match status" value="1"/>
</dbReference>
<evidence type="ECO:0000256" key="4">
    <source>
        <dbReference type="ARBA" id="ARBA00022691"/>
    </source>
</evidence>
<dbReference type="SUPFAM" id="SSF53335">
    <property type="entry name" value="S-adenosyl-L-methionine-dependent methyltransferases"/>
    <property type="match status" value="1"/>
</dbReference>
<keyword evidence="2 7" id="KW-0489">Methyltransferase</keyword>
<dbReference type="InterPro" id="IPR007848">
    <property type="entry name" value="Small_mtfrase_dom"/>
</dbReference>
<keyword evidence="8" id="KW-1185">Reference proteome</keyword>
<dbReference type="Pfam" id="PF05175">
    <property type="entry name" value="MTS"/>
    <property type="match status" value="1"/>
</dbReference>
<dbReference type="Proteomes" id="UP000241118">
    <property type="component" value="Unassembled WGS sequence"/>
</dbReference>
<dbReference type="AlphaFoldDB" id="A0A2P8IGF2"/>
<dbReference type="PANTHER" id="PTHR18895">
    <property type="entry name" value="HEMK METHYLTRANSFERASE"/>
    <property type="match status" value="1"/>
</dbReference>
<keyword evidence="4" id="KW-0949">S-adenosyl-L-methionine</keyword>
<evidence type="ECO:0000259" key="6">
    <source>
        <dbReference type="Pfam" id="PF05175"/>
    </source>
</evidence>
<evidence type="ECO:0000256" key="2">
    <source>
        <dbReference type="ARBA" id="ARBA00022603"/>
    </source>
</evidence>
<dbReference type="GO" id="GO:0032259">
    <property type="term" value="P:methylation"/>
    <property type="evidence" value="ECO:0007669"/>
    <property type="project" value="UniProtKB-KW"/>
</dbReference>
<dbReference type="InterPro" id="IPR029063">
    <property type="entry name" value="SAM-dependent_MTases_sf"/>
</dbReference>
<evidence type="ECO:0000256" key="3">
    <source>
        <dbReference type="ARBA" id="ARBA00022679"/>
    </source>
</evidence>
<dbReference type="EMBL" id="PYAX01000002">
    <property type="protein sequence ID" value="PSL57537.1"/>
    <property type="molecule type" value="Genomic_DNA"/>
</dbReference>
<feature type="domain" description="Methyltransferase small" evidence="6">
    <location>
        <begin position="63"/>
        <end position="165"/>
    </location>
</feature>
<dbReference type="NCBIfam" id="TIGR03704">
    <property type="entry name" value="PrmC_rel_meth"/>
    <property type="match status" value="1"/>
</dbReference>
<gene>
    <name evidence="7" type="ORF">B0I31_102516</name>
</gene>
<evidence type="ECO:0000256" key="5">
    <source>
        <dbReference type="ARBA" id="ARBA00048391"/>
    </source>
</evidence>
<dbReference type="InterPro" id="IPR004556">
    <property type="entry name" value="HemK-like"/>
</dbReference>
<dbReference type="Gene3D" id="3.40.50.150">
    <property type="entry name" value="Vaccinia Virus protein VP39"/>
    <property type="match status" value="1"/>
</dbReference>
<comment type="catalytic activity">
    <reaction evidence="5">
        <text>L-glutaminyl-[peptide chain release factor] + S-adenosyl-L-methionine = N(5)-methyl-L-glutaminyl-[peptide chain release factor] + S-adenosyl-L-homocysteine + H(+)</text>
        <dbReference type="Rhea" id="RHEA:42896"/>
        <dbReference type="Rhea" id="RHEA-COMP:10271"/>
        <dbReference type="Rhea" id="RHEA-COMP:10272"/>
        <dbReference type="ChEBI" id="CHEBI:15378"/>
        <dbReference type="ChEBI" id="CHEBI:30011"/>
        <dbReference type="ChEBI" id="CHEBI:57856"/>
        <dbReference type="ChEBI" id="CHEBI:59789"/>
        <dbReference type="ChEBI" id="CHEBI:61891"/>
        <dbReference type="EC" id="2.1.1.297"/>
    </reaction>
</comment>
<comment type="caution">
    <text evidence="7">The sequence shown here is derived from an EMBL/GenBank/DDBJ whole genome shotgun (WGS) entry which is preliminary data.</text>
</comment>
<sequence>MVLVVDVVARLRAAGCVFAEDEARLLVAAARGPAELASLTARRVAGVPLEHVVGWAEFCGLRVVVEPGVFVPRRRTEFLVAVAAGGARPGAVVVDLCCGSGAVGAAVADRVPGVELHAVDVDPVAVACARRNVGAGRVYVGDLYDPLPVSLAGRVDVLVANAPYVPTGAIGLMPPEARDHEPRVALDGGVDGLDVQRRVIASAARWLAPGGRLLVETGARQASGTVAAFARGGLRAEVVSDEELSATVVVGSFP</sequence>
<keyword evidence="3 7" id="KW-0808">Transferase</keyword>
<accession>A0A2P8IGF2</accession>
<reference evidence="7 8" key="1">
    <citation type="submission" date="2018-03" db="EMBL/GenBank/DDBJ databases">
        <title>Genomic Encyclopedia of Type Strains, Phase III (KMG-III): the genomes of soil and plant-associated and newly described type strains.</title>
        <authorList>
            <person name="Whitman W."/>
        </authorList>
    </citation>
    <scope>NUCLEOTIDE SEQUENCE [LARGE SCALE GENOMIC DNA]</scope>
    <source>
        <strain evidence="7 8">CGMCC 4.7097</strain>
    </source>
</reference>
<dbReference type="InterPro" id="IPR050320">
    <property type="entry name" value="N5-glutamine_MTase"/>
</dbReference>
<name>A0A2P8IGF2_SACCR</name>
<organism evidence="7 8">
    <name type="scientific">Saccharothrix carnea</name>
    <dbReference type="NCBI Taxonomy" id="1280637"/>
    <lineage>
        <taxon>Bacteria</taxon>
        <taxon>Bacillati</taxon>
        <taxon>Actinomycetota</taxon>
        <taxon>Actinomycetes</taxon>
        <taxon>Pseudonocardiales</taxon>
        <taxon>Pseudonocardiaceae</taxon>
        <taxon>Saccharothrix</taxon>
    </lineage>
</organism>
<dbReference type="GO" id="GO:0102559">
    <property type="term" value="F:peptide chain release factor N(5)-glutamine methyltransferase activity"/>
    <property type="evidence" value="ECO:0007669"/>
    <property type="project" value="UniProtKB-EC"/>
</dbReference>
<protein>
    <recommendedName>
        <fullName evidence="1">peptide chain release factor N(5)-glutamine methyltransferase</fullName>
        <ecNumber evidence="1">2.1.1.297</ecNumber>
    </recommendedName>
</protein>
<dbReference type="CDD" id="cd02440">
    <property type="entry name" value="AdoMet_MTases"/>
    <property type="match status" value="1"/>
</dbReference>
<proteinExistence type="predicted"/>
<evidence type="ECO:0000313" key="8">
    <source>
        <dbReference type="Proteomes" id="UP000241118"/>
    </source>
</evidence>
<evidence type="ECO:0000313" key="7">
    <source>
        <dbReference type="EMBL" id="PSL57537.1"/>
    </source>
</evidence>
<evidence type="ECO:0000256" key="1">
    <source>
        <dbReference type="ARBA" id="ARBA00012771"/>
    </source>
</evidence>